<dbReference type="EMBL" id="CAJOBC010084794">
    <property type="protein sequence ID" value="CAF4322357.1"/>
    <property type="molecule type" value="Genomic_DNA"/>
</dbReference>
<organism evidence="2 4">
    <name type="scientific">Didymodactylos carnosus</name>
    <dbReference type="NCBI Taxonomy" id="1234261"/>
    <lineage>
        <taxon>Eukaryota</taxon>
        <taxon>Metazoa</taxon>
        <taxon>Spiralia</taxon>
        <taxon>Gnathifera</taxon>
        <taxon>Rotifera</taxon>
        <taxon>Eurotatoria</taxon>
        <taxon>Bdelloidea</taxon>
        <taxon>Philodinida</taxon>
        <taxon>Philodinidae</taxon>
        <taxon>Didymodactylos</taxon>
    </lineage>
</organism>
<keyword evidence="1" id="KW-1133">Transmembrane helix</keyword>
<accession>A0A815PF39</accession>
<evidence type="ECO:0000313" key="4">
    <source>
        <dbReference type="Proteomes" id="UP000663829"/>
    </source>
</evidence>
<keyword evidence="1" id="KW-0472">Membrane</keyword>
<proteinExistence type="predicted"/>
<comment type="caution">
    <text evidence="2">The sequence shown here is derived from an EMBL/GenBank/DDBJ whole genome shotgun (WGS) entry which is preliminary data.</text>
</comment>
<dbReference type="Proteomes" id="UP000663829">
    <property type="component" value="Unassembled WGS sequence"/>
</dbReference>
<dbReference type="Proteomes" id="UP000681722">
    <property type="component" value="Unassembled WGS sequence"/>
</dbReference>
<dbReference type="AlphaFoldDB" id="A0A815PF39"/>
<evidence type="ECO:0000256" key="1">
    <source>
        <dbReference type="SAM" id="Phobius"/>
    </source>
</evidence>
<keyword evidence="4" id="KW-1185">Reference proteome</keyword>
<feature type="transmembrane region" description="Helical" evidence="1">
    <location>
        <begin position="255"/>
        <end position="274"/>
    </location>
</feature>
<gene>
    <name evidence="2" type="ORF">GPM918_LOCUS34635</name>
    <name evidence="3" type="ORF">SRO942_LOCUS35336</name>
</gene>
<keyword evidence="1" id="KW-0812">Transmembrane</keyword>
<feature type="transmembrane region" description="Helical" evidence="1">
    <location>
        <begin position="222"/>
        <end position="243"/>
    </location>
</feature>
<dbReference type="EMBL" id="CAJNOQ010019347">
    <property type="protein sequence ID" value="CAF1448257.1"/>
    <property type="molecule type" value="Genomic_DNA"/>
</dbReference>
<reference evidence="2" key="1">
    <citation type="submission" date="2021-02" db="EMBL/GenBank/DDBJ databases">
        <authorList>
            <person name="Nowell W R."/>
        </authorList>
    </citation>
    <scope>NUCLEOTIDE SEQUENCE</scope>
</reference>
<protein>
    <submittedName>
        <fullName evidence="2">Uncharacterized protein</fullName>
    </submittedName>
</protein>
<name>A0A815PF39_9BILA</name>
<evidence type="ECO:0000313" key="3">
    <source>
        <dbReference type="EMBL" id="CAF4322357.1"/>
    </source>
</evidence>
<sequence length="353" mass="39854">MVAASRWKNVLALYIPGAIYVNENALDVTLYGHKRFILFHESIHRKYNDMAHSFVILFLGKRRADIEGAYGTTCALCVREASYFASTEDQSYGGKGYLCRGDFEIIAEDLARDNQLCSYHEKNRVLARFYDHMKVFGNDLAASEYQELGKEAQCVLGIPEKYHVPIKKFPSSLTSFPIAALATPEAIFVNEVRLNQEAYGAKRCVMFHEAIHKKYNDVGFNLFIKLVTLFGSGFLARKLLLYFKPAISRWISYPAMSAIALITMCITARCYSYFIERRAEIQGHYATGCSQCVQESAARRCRLAEIDKNFLKNNGGYLLADTLAEIAEDLKAQGKLCSYHTTLNANIEAQPTI</sequence>
<evidence type="ECO:0000313" key="2">
    <source>
        <dbReference type="EMBL" id="CAF1448257.1"/>
    </source>
</evidence>